<keyword evidence="1" id="KW-1133">Transmembrane helix</keyword>
<evidence type="ECO:0000256" key="1">
    <source>
        <dbReference type="SAM" id="Phobius"/>
    </source>
</evidence>
<dbReference type="InterPro" id="IPR007349">
    <property type="entry name" value="DUF418"/>
</dbReference>
<gene>
    <name evidence="3" type="ORF">H924_08000</name>
</gene>
<organism evidence="3 4">
    <name type="scientific">Corynebacterium callunae DSM 20147</name>
    <dbReference type="NCBI Taxonomy" id="1121353"/>
    <lineage>
        <taxon>Bacteria</taxon>
        <taxon>Bacillati</taxon>
        <taxon>Actinomycetota</taxon>
        <taxon>Actinomycetes</taxon>
        <taxon>Mycobacteriales</taxon>
        <taxon>Corynebacteriaceae</taxon>
        <taxon>Corynebacterium</taxon>
    </lineage>
</organism>
<feature type="transmembrane region" description="Helical" evidence="1">
    <location>
        <begin position="256"/>
        <end position="275"/>
    </location>
</feature>
<feature type="transmembrane region" description="Helical" evidence="1">
    <location>
        <begin position="158"/>
        <end position="184"/>
    </location>
</feature>
<feature type="transmembrane region" description="Helical" evidence="1">
    <location>
        <begin position="365"/>
        <end position="394"/>
    </location>
</feature>
<proteinExistence type="predicted"/>
<reference evidence="3 4" key="1">
    <citation type="submission" date="2013-02" db="EMBL/GenBank/DDBJ databases">
        <title>The complete genome sequence of Corynebacterium callunae DSM 20147.</title>
        <authorList>
            <person name="Ruckert C."/>
            <person name="Albersmeier A."/>
            <person name="Kalinowski J."/>
        </authorList>
    </citation>
    <scope>NUCLEOTIDE SEQUENCE [LARGE SCALE GENOMIC DNA]</scope>
    <source>
        <strain evidence="3 4">DSM 20147</strain>
    </source>
</reference>
<dbReference type="eggNOG" id="COG2311">
    <property type="taxonomic scope" value="Bacteria"/>
</dbReference>
<dbReference type="InterPro" id="IPR052529">
    <property type="entry name" value="Bact_Transport_Assoc"/>
</dbReference>
<keyword evidence="1" id="KW-0812">Transmembrane</keyword>
<accession>M1UUP7</accession>
<dbReference type="Proteomes" id="UP000011760">
    <property type="component" value="Chromosome"/>
</dbReference>
<dbReference type="HOGENOM" id="CLU_039610_1_0_11"/>
<evidence type="ECO:0000259" key="2">
    <source>
        <dbReference type="Pfam" id="PF04235"/>
    </source>
</evidence>
<dbReference type="EMBL" id="CP004354">
    <property type="protein sequence ID" value="AGG67042.1"/>
    <property type="molecule type" value="Genomic_DNA"/>
</dbReference>
<evidence type="ECO:0000313" key="3">
    <source>
        <dbReference type="EMBL" id="AGG67042.1"/>
    </source>
</evidence>
<feature type="transmembrane region" description="Helical" evidence="1">
    <location>
        <begin position="333"/>
        <end position="359"/>
    </location>
</feature>
<sequence>MSEVLPKDNARPQRSASSHRILAPDIARGLALLGIALANVATAWLTPTIVYSSARLGGIMHDSIWERSYALFAAMFVHVRGLPMFSTLLGYGVGMIVLSLWRREYPITKARAVVMRRYAFLALLGLIHMVFLFWGDIMFFYGVAGVLFALIITLKDEFLWMLAGLLAVLSIFFTLGSTVILPFLVDIPEVSLSSGAVDFSTKSYGEYVLLGLIILVAQFAAIPSELMMLMPVMIVGFIAARHRVLSRVDEFKKPLWIAVAVFLAIALLIGLPWGLAEIGVLPNSYANTFYYLNQAFGPFSGPGIVAVVALAVQPLQRRLDQASATGQGYKIAWPVRMVAALGARSMSGYVAQSIIFLVLTQKFTLGVGIGGGILVSAAIAGGVWLFTLLGAFALELAHKRGPFEAAHRYLAYGKEGLQDPYVSPQRALN</sequence>
<feature type="transmembrane region" description="Helical" evidence="1">
    <location>
        <begin position="71"/>
        <end position="98"/>
    </location>
</feature>
<protein>
    <recommendedName>
        <fullName evidence="2">DUF418 domain-containing protein</fullName>
    </recommendedName>
</protein>
<keyword evidence="4" id="KW-1185">Reference proteome</keyword>
<dbReference type="PATRIC" id="fig|1121353.3.peg.1631"/>
<evidence type="ECO:0000313" key="4">
    <source>
        <dbReference type="Proteomes" id="UP000011760"/>
    </source>
</evidence>
<feature type="transmembrane region" description="Helical" evidence="1">
    <location>
        <begin position="119"/>
        <end position="152"/>
    </location>
</feature>
<dbReference type="OrthoDB" id="2388539at2"/>
<dbReference type="AlphaFoldDB" id="M1UUP7"/>
<feature type="domain" description="DUF418" evidence="2">
    <location>
        <begin position="239"/>
        <end position="414"/>
    </location>
</feature>
<dbReference type="STRING" id="1121353.H924_08000"/>
<feature type="transmembrane region" description="Helical" evidence="1">
    <location>
        <begin position="204"/>
        <end position="222"/>
    </location>
</feature>
<dbReference type="PANTHER" id="PTHR30590:SF3">
    <property type="entry name" value="HYPOTHETICAL MEMBRANE SPANNING PROTEIN"/>
    <property type="match status" value="1"/>
</dbReference>
<dbReference type="Pfam" id="PF04235">
    <property type="entry name" value="DUF418"/>
    <property type="match status" value="1"/>
</dbReference>
<dbReference type="PANTHER" id="PTHR30590">
    <property type="entry name" value="INNER MEMBRANE PROTEIN"/>
    <property type="match status" value="1"/>
</dbReference>
<name>M1UUP7_9CORY</name>
<dbReference type="RefSeq" id="WP_015651473.1">
    <property type="nucleotide sequence ID" value="NC_020506.1"/>
</dbReference>
<keyword evidence="1" id="KW-0472">Membrane</keyword>
<feature type="transmembrane region" description="Helical" evidence="1">
    <location>
        <begin position="30"/>
        <end position="51"/>
    </location>
</feature>
<dbReference type="KEGG" id="ccn:H924_08000"/>
<feature type="transmembrane region" description="Helical" evidence="1">
    <location>
        <begin position="295"/>
        <end position="312"/>
    </location>
</feature>